<reference evidence="2" key="1">
    <citation type="submission" date="2022-11" db="UniProtKB">
        <authorList>
            <consortium name="WormBaseParasite"/>
        </authorList>
    </citation>
    <scope>IDENTIFICATION</scope>
</reference>
<dbReference type="WBParaSite" id="ACRNAN_scaffold586.g27035.t1">
    <property type="protein sequence ID" value="ACRNAN_scaffold586.g27035.t1"/>
    <property type="gene ID" value="ACRNAN_scaffold586.g27035"/>
</dbReference>
<dbReference type="Proteomes" id="UP000887540">
    <property type="component" value="Unplaced"/>
</dbReference>
<sequence>MQSSSRKKQFVRISTLSSIYLDMFVNDEILDEIFLNEKTEKEIENTSEVLPDEIKKTELGKVTISNDDERLAVTIAEVPTMSPIQCSPDVSEGKYVEERKNLGEFLFKQPPGLDSFDRIICATEPFIDESFQSTEHYLDKIVTEFNQEFKTSILSTLLPIKIEDIQGDQRKYVVALSTDSLKIPWSVLEKISENIFNRCNNISRVVFAFGGAIKQPIREITKTVANEGTLYSLHQADNIVENILMRALDPAGHPLTLMPCMNCLHHIRVLMFPIHFDLQFTPPQYFPSICHSYCLKPVIASDFTTGKAAIPGKDIDESVIMKMVECIKRDVHLTSRILIDLTSKVPTAFKTTSQDNEINEVV</sequence>
<protein>
    <submittedName>
        <fullName evidence="2">Uncharacterized protein</fullName>
    </submittedName>
</protein>
<name>A0A914E708_9BILA</name>
<evidence type="ECO:0000313" key="2">
    <source>
        <dbReference type="WBParaSite" id="ACRNAN_scaffold586.g27035.t1"/>
    </source>
</evidence>
<keyword evidence="1" id="KW-1185">Reference proteome</keyword>
<proteinExistence type="predicted"/>
<dbReference type="Gene3D" id="3.30.300.10">
    <property type="match status" value="2"/>
</dbReference>
<evidence type="ECO:0000313" key="1">
    <source>
        <dbReference type="Proteomes" id="UP000887540"/>
    </source>
</evidence>
<dbReference type="SUPFAM" id="SSF54810">
    <property type="entry name" value="GMP synthetase C-terminal dimerisation domain"/>
    <property type="match status" value="1"/>
</dbReference>
<accession>A0A914E708</accession>
<dbReference type="AlphaFoldDB" id="A0A914E708"/>
<organism evidence="1 2">
    <name type="scientific">Acrobeloides nanus</name>
    <dbReference type="NCBI Taxonomy" id="290746"/>
    <lineage>
        <taxon>Eukaryota</taxon>
        <taxon>Metazoa</taxon>
        <taxon>Ecdysozoa</taxon>
        <taxon>Nematoda</taxon>
        <taxon>Chromadorea</taxon>
        <taxon>Rhabditida</taxon>
        <taxon>Tylenchina</taxon>
        <taxon>Cephalobomorpha</taxon>
        <taxon>Cephaloboidea</taxon>
        <taxon>Cephalobidae</taxon>
        <taxon>Acrobeloides</taxon>
    </lineage>
</organism>